<reference evidence="15 16" key="1">
    <citation type="submission" date="2022-05" db="EMBL/GenBank/DDBJ databases">
        <title>Chromosome-level reference genomes for two strains of Caenorhabditis briggsae: an improved platform for comparative genomics.</title>
        <authorList>
            <person name="Stevens L."/>
            <person name="Andersen E.C."/>
        </authorList>
    </citation>
    <scope>NUCLEOTIDE SEQUENCE [LARGE SCALE GENOMIC DNA]</scope>
    <source>
        <strain evidence="15">QX1410_ONT</strain>
        <tissue evidence="15">Whole-organism</tissue>
    </source>
</reference>
<evidence type="ECO:0000256" key="10">
    <source>
        <dbReference type="ARBA" id="ARBA00023242"/>
    </source>
</evidence>
<feature type="compositionally biased region" description="Basic and acidic residues" evidence="12">
    <location>
        <begin position="632"/>
        <end position="643"/>
    </location>
</feature>
<dbReference type="InterPro" id="IPR013088">
    <property type="entry name" value="Znf_NHR/GATA"/>
</dbReference>
<keyword evidence="6 11" id="KW-0805">Transcription regulation</keyword>
<dbReference type="PROSITE" id="PS51030">
    <property type="entry name" value="NUCLEAR_REC_DBD_2"/>
    <property type="match status" value="1"/>
</dbReference>
<dbReference type="Proteomes" id="UP000827892">
    <property type="component" value="Chromosome X"/>
</dbReference>
<dbReference type="FunFam" id="3.30.50.10:FF:000030">
    <property type="entry name" value="Nuclear Hormone Receptor family"/>
    <property type="match status" value="1"/>
</dbReference>
<dbReference type="GO" id="GO:0003700">
    <property type="term" value="F:DNA-binding transcription factor activity"/>
    <property type="evidence" value="ECO:0007669"/>
    <property type="project" value="InterPro"/>
</dbReference>
<accession>A0AAE9A0T8</accession>
<dbReference type="EMBL" id="CP090896">
    <property type="protein sequence ID" value="ULT84218.1"/>
    <property type="molecule type" value="Genomic_DNA"/>
</dbReference>
<dbReference type="PRINTS" id="PR00047">
    <property type="entry name" value="STROIDFINGER"/>
</dbReference>
<evidence type="ECO:0000256" key="12">
    <source>
        <dbReference type="SAM" id="MobiDB-lite"/>
    </source>
</evidence>
<dbReference type="Gene3D" id="3.30.50.10">
    <property type="entry name" value="Erythroid Transcription Factor GATA-1, subunit A"/>
    <property type="match status" value="1"/>
</dbReference>
<protein>
    <submittedName>
        <fullName evidence="15">Uncharacterized protein</fullName>
    </submittedName>
</protein>
<dbReference type="SUPFAM" id="SSF48508">
    <property type="entry name" value="Nuclear receptor ligand-binding domain"/>
    <property type="match status" value="1"/>
</dbReference>
<evidence type="ECO:0000313" key="16">
    <source>
        <dbReference type="Proteomes" id="UP000827892"/>
    </source>
</evidence>
<sequence>MFTAETNPSQIEILSHTEQCVVCGDAADGFHYGVRSCRGCNAFFRRAVTFNMSFTCRRGGRCPVDKNARCACRACRLAKCYAVGMDKKAVQPKREVVTSNGSFDQNDQDYERLGGTTTSPNYDLSDMTSPGSAFTPLAINLGVSFDFIPAIPASPPSDASVIVRQVYDFAEQKRRRRAMLCGSLEEILSEQEMTLKQPATSEDFSRIFQAQMVLMFEWVEKLPEFRMLCDHNDKTKLLRAFALKYMLLDNVYHTYELGYRDRLVLVNNNYIVPGSPVDLKGCDVVDEVSIKDMIWGQRMQNLINDLVGPIGQQNMMYGEIMTIRRVMFWNPGNVQLSEMAKALSAEACNVAMKELQQYLLSEGVDDIEARIQFLLLLVPAFSAHHKTMYEIVRLIPSFGKMSDWNSFMEDVLNGKMLLHHLAIFTLFVTTTALIDCSEEDTCFGEPYDCDPETQCNSLFHFDTAGNLHLYLRNFTDSYGYAAFATQTHPDEIIEYFICLPHQGQRLRALAELGGIVLVTDQNLTGVVELLGENYFRCIFNVSELPKQFQNEQIFFVSKGTFDETLVIYDGEQLFNLDRFEDSDEDLEDNDVLPVAYQISSKIHHRSMEDVLSSDDKNTMSDAINNLPKSSSKSKDDVELEKIARSSRHIRVRHTRRNEDEDVEEDDNEEHHQRHHKLHRAHKQEESFDAENSDIPKSKKGRRHHDEKSQPRHKHSKKSVIEEEEYDNQEYADDENADASNNINYSFACVIIAGLLRYRF</sequence>
<dbReference type="AlphaFoldDB" id="A0AAE9A0T8"/>
<evidence type="ECO:0000256" key="8">
    <source>
        <dbReference type="ARBA" id="ARBA00023163"/>
    </source>
</evidence>
<evidence type="ECO:0000256" key="4">
    <source>
        <dbReference type="ARBA" id="ARBA00022771"/>
    </source>
</evidence>
<keyword evidence="9 11" id="KW-0675">Receptor</keyword>
<feature type="region of interest" description="Disordered" evidence="12">
    <location>
        <begin position="610"/>
        <end position="729"/>
    </location>
</feature>
<keyword evidence="4 11" id="KW-0863">Zinc-finger</keyword>
<evidence type="ECO:0000256" key="9">
    <source>
        <dbReference type="ARBA" id="ARBA00023170"/>
    </source>
</evidence>
<dbReference type="SMART" id="SM00430">
    <property type="entry name" value="HOLI"/>
    <property type="match status" value="1"/>
</dbReference>
<organism evidence="15 16">
    <name type="scientific">Caenorhabditis briggsae</name>
    <dbReference type="NCBI Taxonomy" id="6238"/>
    <lineage>
        <taxon>Eukaryota</taxon>
        <taxon>Metazoa</taxon>
        <taxon>Ecdysozoa</taxon>
        <taxon>Nematoda</taxon>
        <taxon>Chromadorea</taxon>
        <taxon>Rhabditida</taxon>
        <taxon>Rhabditina</taxon>
        <taxon>Rhabditomorpha</taxon>
        <taxon>Rhabditoidea</taxon>
        <taxon>Rhabditidae</taxon>
        <taxon>Peloderinae</taxon>
        <taxon>Caenorhabditis</taxon>
    </lineage>
</organism>
<evidence type="ECO:0000256" key="2">
    <source>
        <dbReference type="ARBA" id="ARBA00005993"/>
    </source>
</evidence>
<comment type="subcellular location">
    <subcellularLocation>
        <location evidence="1 11">Nucleus</location>
    </subcellularLocation>
</comment>
<feature type="domain" description="NR LBD" evidence="14">
    <location>
        <begin position="165"/>
        <end position="414"/>
    </location>
</feature>
<dbReference type="SUPFAM" id="SSF57716">
    <property type="entry name" value="Glucocorticoid receptor-like (DNA-binding domain)"/>
    <property type="match status" value="1"/>
</dbReference>
<evidence type="ECO:0000313" key="15">
    <source>
        <dbReference type="EMBL" id="ULT84218.1"/>
    </source>
</evidence>
<dbReference type="InterPro" id="IPR035500">
    <property type="entry name" value="NHR-like_dom_sf"/>
</dbReference>
<dbReference type="InterPro" id="IPR049636">
    <property type="entry name" value="HNF4-like_DBD"/>
</dbReference>
<evidence type="ECO:0000256" key="6">
    <source>
        <dbReference type="ARBA" id="ARBA00023015"/>
    </source>
</evidence>
<dbReference type="PROSITE" id="PS51843">
    <property type="entry name" value="NR_LBD"/>
    <property type="match status" value="1"/>
</dbReference>
<dbReference type="Pfam" id="PF00104">
    <property type="entry name" value="Hormone_recep"/>
    <property type="match status" value="1"/>
</dbReference>
<evidence type="ECO:0000259" key="14">
    <source>
        <dbReference type="PROSITE" id="PS51843"/>
    </source>
</evidence>
<keyword evidence="8 11" id="KW-0804">Transcription</keyword>
<feature type="compositionally biased region" description="Basic residues" evidence="12">
    <location>
        <begin position="672"/>
        <end position="681"/>
    </location>
</feature>
<gene>
    <name evidence="15" type="ORF">L3Y34_013099</name>
</gene>
<dbReference type="GO" id="GO:0008270">
    <property type="term" value="F:zinc ion binding"/>
    <property type="evidence" value="ECO:0007669"/>
    <property type="project" value="UniProtKB-KW"/>
</dbReference>
<dbReference type="GO" id="GO:0000978">
    <property type="term" value="F:RNA polymerase II cis-regulatory region sequence-specific DNA binding"/>
    <property type="evidence" value="ECO:0007669"/>
    <property type="project" value="InterPro"/>
</dbReference>
<keyword evidence="7 11" id="KW-0238">DNA-binding</keyword>
<name>A0AAE9A0T8_CAEBR</name>
<feature type="domain" description="Nuclear receptor" evidence="13">
    <location>
        <begin position="17"/>
        <end position="92"/>
    </location>
</feature>
<dbReference type="GO" id="GO:0005634">
    <property type="term" value="C:nucleus"/>
    <property type="evidence" value="ECO:0007669"/>
    <property type="project" value="UniProtKB-SubCell"/>
</dbReference>
<keyword evidence="5 11" id="KW-0862">Zinc</keyword>
<evidence type="ECO:0000259" key="13">
    <source>
        <dbReference type="PROSITE" id="PS51030"/>
    </source>
</evidence>
<dbReference type="Pfam" id="PF00105">
    <property type="entry name" value="zf-C4"/>
    <property type="match status" value="1"/>
</dbReference>
<evidence type="ECO:0000256" key="1">
    <source>
        <dbReference type="ARBA" id="ARBA00004123"/>
    </source>
</evidence>
<comment type="similarity">
    <text evidence="2 11">Belongs to the nuclear hormone receptor family.</text>
</comment>
<evidence type="ECO:0000256" key="11">
    <source>
        <dbReference type="RuleBase" id="RU004334"/>
    </source>
</evidence>
<keyword evidence="10 11" id="KW-0539">Nucleus</keyword>
<evidence type="ECO:0000256" key="7">
    <source>
        <dbReference type="ARBA" id="ARBA00023125"/>
    </source>
</evidence>
<evidence type="ECO:0000256" key="5">
    <source>
        <dbReference type="ARBA" id="ARBA00022833"/>
    </source>
</evidence>
<dbReference type="Gene3D" id="1.10.565.10">
    <property type="entry name" value="Retinoid X Receptor"/>
    <property type="match status" value="1"/>
</dbReference>
<dbReference type="SMART" id="SM00399">
    <property type="entry name" value="ZnF_C4"/>
    <property type="match status" value="1"/>
</dbReference>
<dbReference type="CDD" id="cd06157">
    <property type="entry name" value="NR_LBD"/>
    <property type="match status" value="1"/>
</dbReference>
<dbReference type="PROSITE" id="PS00031">
    <property type="entry name" value="NUCLEAR_REC_DBD_1"/>
    <property type="match status" value="1"/>
</dbReference>
<dbReference type="CDD" id="cd06960">
    <property type="entry name" value="NR_DBD_HNF4A"/>
    <property type="match status" value="1"/>
</dbReference>
<feature type="compositionally biased region" description="Basic residues" evidence="12">
    <location>
        <begin position="644"/>
        <end position="655"/>
    </location>
</feature>
<dbReference type="InterPro" id="IPR000536">
    <property type="entry name" value="Nucl_hrmn_rcpt_lig-bd"/>
</dbReference>
<dbReference type="InterPro" id="IPR001628">
    <property type="entry name" value="Znf_hrmn_rcpt"/>
</dbReference>
<dbReference type="PANTHER" id="PTHR21449:SF5">
    <property type="entry name" value="CUB DOMAIN-CONTAINING PROTEIN-RELATED"/>
    <property type="match status" value="1"/>
</dbReference>
<feature type="compositionally biased region" description="Polar residues" evidence="12">
    <location>
        <begin position="619"/>
        <end position="630"/>
    </location>
</feature>
<dbReference type="PANTHER" id="PTHR21449">
    <property type="entry name" value="PROTEIN CBG05271-RELATED"/>
    <property type="match status" value="1"/>
</dbReference>
<evidence type="ECO:0000256" key="3">
    <source>
        <dbReference type="ARBA" id="ARBA00022723"/>
    </source>
</evidence>
<keyword evidence="3 11" id="KW-0479">Metal-binding</keyword>
<proteinExistence type="inferred from homology"/>